<gene>
    <name evidence="1" type="ORF">H2198_002437</name>
</gene>
<evidence type="ECO:0000313" key="1">
    <source>
        <dbReference type="EMBL" id="KAJ9660694.1"/>
    </source>
</evidence>
<sequence length="85" mass="8978">MKKSTTLAEERQNPAASFGRTTGAERDIGRNKVEETSNLGGGLSERLDQVDNSNPKDFGTAKSGDYNLVVGAEGDAHEKAAGKQP</sequence>
<accession>A0ACC3AEI7</accession>
<organism evidence="1 2">
    <name type="scientific">Neophaeococcomyces mojaviensis</name>
    <dbReference type="NCBI Taxonomy" id="3383035"/>
    <lineage>
        <taxon>Eukaryota</taxon>
        <taxon>Fungi</taxon>
        <taxon>Dikarya</taxon>
        <taxon>Ascomycota</taxon>
        <taxon>Pezizomycotina</taxon>
        <taxon>Eurotiomycetes</taxon>
        <taxon>Chaetothyriomycetidae</taxon>
        <taxon>Chaetothyriales</taxon>
        <taxon>Chaetothyriales incertae sedis</taxon>
        <taxon>Neophaeococcomyces</taxon>
    </lineage>
</organism>
<name>A0ACC3AEI7_9EURO</name>
<proteinExistence type="predicted"/>
<keyword evidence="2" id="KW-1185">Reference proteome</keyword>
<dbReference type="Proteomes" id="UP001172386">
    <property type="component" value="Unassembled WGS sequence"/>
</dbReference>
<protein>
    <submittedName>
        <fullName evidence="1">Uncharacterized protein</fullName>
    </submittedName>
</protein>
<dbReference type="EMBL" id="JAPDRQ010000029">
    <property type="protein sequence ID" value="KAJ9660694.1"/>
    <property type="molecule type" value="Genomic_DNA"/>
</dbReference>
<reference evidence="1" key="1">
    <citation type="submission" date="2022-10" db="EMBL/GenBank/DDBJ databases">
        <title>Culturing micro-colonial fungi from biological soil crusts in the Mojave desert and describing Neophaeococcomyces mojavensis, and introducing the new genera and species Taxawa tesnikishii.</title>
        <authorList>
            <person name="Kurbessoian T."/>
            <person name="Stajich J.E."/>
        </authorList>
    </citation>
    <scope>NUCLEOTIDE SEQUENCE</scope>
    <source>
        <strain evidence="1">JES_112</strain>
    </source>
</reference>
<evidence type="ECO:0000313" key="2">
    <source>
        <dbReference type="Proteomes" id="UP001172386"/>
    </source>
</evidence>
<comment type="caution">
    <text evidence="1">The sequence shown here is derived from an EMBL/GenBank/DDBJ whole genome shotgun (WGS) entry which is preliminary data.</text>
</comment>